<protein>
    <submittedName>
        <fullName evidence="2">Uncharacterized protein</fullName>
    </submittedName>
</protein>
<keyword evidence="1" id="KW-0732">Signal</keyword>
<keyword evidence="3" id="KW-1185">Reference proteome</keyword>
<comment type="caution">
    <text evidence="2">The sequence shown here is derived from an EMBL/GenBank/DDBJ whole genome shotgun (WGS) entry which is preliminary data.</text>
</comment>
<proteinExistence type="predicted"/>
<gene>
    <name evidence="2" type="ORF">L596_010613</name>
</gene>
<dbReference type="Proteomes" id="UP000298663">
    <property type="component" value="Unassembled WGS sequence"/>
</dbReference>
<feature type="chain" id="PRO_5020813681" evidence="1">
    <location>
        <begin position="20"/>
        <end position="101"/>
    </location>
</feature>
<organism evidence="2 3">
    <name type="scientific">Steinernema carpocapsae</name>
    <name type="common">Entomopathogenic nematode</name>
    <dbReference type="NCBI Taxonomy" id="34508"/>
    <lineage>
        <taxon>Eukaryota</taxon>
        <taxon>Metazoa</taxon>
        <taxon>Ecdysozoa</taxon>
        <taxon>Nematoda</taxon>
        <taxon>Chromadorea</taxon>
        <taxon>Rhabditida</taxon>
        <taxon>Tylenchina</taxon>
        <taxon>Panagrolaimomorpha</taxon>
        <taxon>Strongyloidoidea</taxon>
        <taxon>Steinernematidae</taxon>
        <taxon>Steinernema</taxon>
    </lineage>
</organism>
<name>A0A4U5PJG7_STECR</name>
<reference evidence="2 3" key="1">
    <citation type="journal article" date="2015" name="Genome Biol.">
        <title>Comparative genomics of Steinernema reveals deeply conserved gene regulatory networks.</title>
        <authorList>
            <person name="Dillman A.R."/>
            <person name="Macchietto M."/>
            <person name="Porter C.F."/>
            <person name="Rogers A."/>
            <person name="Williams B."/>
            <person name="Antoshechkin I."/>
            <person name="Lee M.M."/>
            <person name="Goodwin Z."/>
            <person name="Lu X."/>
            <person name="Lewis E.E."/>
            <person name="Goodrich-Blair H."/>
            <person name="Stock S.P."/>
            <person name="Adams B.J."/>
            <person name="Sternberg P.W."/>
            <person name="Mortazavi A."/>
        </authorList>
    </citation>
    <scope>NUCLEOTIDE SEQUENCE [LARGE SCALE GENOMIC DNA]</scope>
    <source>
        <strain evidence="2 3">ALL</strain>
    </source>
</reference>
<evidence type="ECO:0000313" key="2">
    <source>
        <dbReference type="EMBL" id="TKR96616.1"/>
    </source>
</evidence>
<evidence type="ECO:0000256" key="1">
    <source>
        <dbReference type="SAM" id="SignalP"/>
    </source>
</evidence>
<sequence>MTSKCTVFVFLLLASTSFGKTSYKKGLQKIILDEIAEEIIPWDPHYRRVKFEAQQMFEVGVNLCPQSVNYGKLSSAQVTEAMIRCRTKGCSLAQIKFMLCD</sequence>
<feature type="signal peptide" evidence="1">
    <location>
        <begin position="1"/>
        <end position="19"/>
    </location>
</feature>
<evidence type="ECO:0000313" key="3">
    <source>
        <dbReference type="Proteomes" id="UP000298663"/>
    </source>
</evidence>
<reference evidence="2 3" key="2">
    <citation type="journal article" date="2019" name="G3 (Bethesda)">
        <title>Hybrid Assembly of the Genome of the Entomopathogenic Nematode Steinernema carpocapsae Identifies the X-Chromosome.</title>
        <authorList>
            <person name="Serra L."/>
            <person name="Macchietto M."/>
            <person name="Macias-Munoz A."/>
            <person name="McGill C.J."/>
            <person name="Rodriguez I.M."/>
            <person name="Rodriguez B."/>
            <person name="Murad R."/>
            <person name="Mortazavi A."/>
        </authorList>
    </citation>
    <scope>NUCLEOTIDE SEQUENCE [LARGE SCALE GENOMIC DNA]</scope>
    <source>
        <strain evidence="2 3">ALL</strain>
    </source>
</reference>
<dbReference type="AlphaFoldDB" id="A0A4U5PJG7"/>
<dbReference type="EMBL" id="AZBU02000002">
    <property type="protein sequence ID" value="TKR96616.1"/>
    <property type="molecule type" value="Genomic_DNA"/>
</dbReference>
<accession>A0A4U5PJG7</accession>